<evidence type="ECO:0000256" key="1">
    <source>
        <dbReference type="SAM" id="MobiDB-lite"/>
    </source>
</evidence>
<keyword evidence="3" id="KW-1185">Reference proteome</keyword>
<dbReference type="Proteomes" id="UP000789570">
    <property type="component" value="Unassembled WGS sequence"/>
</dbReference>
<dbReference type="EMBL" id="CAJVPQ010008573">
    <property type="protein sequence ID" value="CAG8707995.1"/>
    <property type="molecule type" value="Genomic_DNA"/>
</dbReference>
<comment type="caution">
    <text evidence="2">The sequence shown here is derived from an EMBL/GenBank/DDBJ whole genome shotgun (WGS) entry which is preliminary data.</text>
</comment>
<reference evidence="2" key="1">
    <citation type="submission" date="2021-06" db="EMBL/GenBank/DDBJ databases">
        <authorList>
            <person name="Kallberg Y."/>
            <person name="Tangrot J."/>
            <person name="Rosling A."/>
        </authorList>
    </citation>
    <scope>NUCLEOTIDE SEQUENCE</scope>
    <source>
        <strain evidence="2">UK204</strain>
    </source>
</reference>
<feature type="compositionally biased region" description="Low complexity" evidence="1">
    <location>
        <begin position="1"/>
        <end position="12"/>
    </location>
</feature>
<proteinExistence type="predicted"/>
<evidence type="ECO:0000313" key="3">
    <source>
        <dbReference type="Proteomes" id="UP000789570"/>
    </source>
</evidence>
<protein>
    <submittedName>
        <fullName evidence="2">17589_t:CDS:1</fullName>
    </submittedName>
</protein>
<feature type="compositionally biased region" description="Polar residues" evidence="1">
    <location>
        <begin position="27"/>
        <end position="38"/>
    </location>
</feature>
<dbReference type="AlphaFoldDB" id="A0A9N9HVR3"/>
<evidence type="ECO:0000313" key="2">
    <source>
        <dbReference type="EMBL" id="CAG8707995.1"/>
    </source>
</evidence>
<sequence>MTFSNSSTSSISLDINQDTSDEEKTSGNKTDILSNTDNSENKEAINVYNVNNIQ</sequence>
<organism evidence="2 3">
    <name type="scientific">Funneliformis caledonium</name>
    <dbReference type="NCBI Taxonomy" id="1117310"/>
    <lineage>
        <taxon>Eukaryota</taxon>
        <taxon>Fungi</taxon>
        <taxon>Fungi incertae sedis</taxon>
        <taxon>Mucoromycota</taxon>
        <taxon>Glomeromycotina</taxon>
        <taxon>Glomeromycetes</taxon>
        <taxon>Glomerales</taxon>
        <taxon>Glomeraceae</taxon>
        <taxon>Funneliformis</taxon>
    </lineage>
</organism>
<feature type="region of interest" description="Disordered" evidence="1">
    <location>
        <begin position="1"/>
        <end position="54"/>
    </location>
</feature>
<accession>A0A9N9HVR3</accession>
<gene>
    <name evidence="2" type="ORF">FCALED_LOCUS13791</name>
</gene>
<name>A0A9N9HVR3_9GLOM</name>